<feature type="region of interest" description="Disordered" evidence="1">
    <location>
        <begin position="62"/>
        <end position="89"/>
    </location>
</feature>
<evidence type="ECO:0000256" key="1">
    <source>
        <dbReference type="SAM" id="MobiDB-lite"/>
    </source>
</evidence>
<protein>
    <recommendedName>
        <fullName evidence="4">DUF5878 domain-containing protein</fullName>
    </recommendedName>
</protein>
<feature type="transmembrane region" description="Helical" evidence="2">
    <location>
        <begin position="221"/>
        <end position="244"/>
    </location>
</feature>
<keyword evidence="2" id="KW-1133">Transmembrane helix</keyword>
<feature type="region of interest" description="Disordered" evidence="1">
    <location>
        <begin position="1"/>
        <end position="49"/>
    </location>
</feature>
<dbReference type="GeneID" id="36842683"/>
<sequence length="248" mass="26813">MLRACRKRTRAWVTARKRRPDKRKRPSDVGEKRAMATATSVPGTPQDRETRWKMHVLCAVDRGDPSVARPPDKSTAPNVLTEASREAPSGADDDAAFVRLALDILDDCREVVYARPLADGVVAIGPRASALWGDTLNRALDVARQEAAVRSPVMLDMRTIHGASGSEWPITPRCCEILGKMVTAGAAARHIDAAALGPFVYRLTLDGTDGAEPGPEEWPPIGWALAKAYCVVIAVIVPLILALCTNMD</sequence>
<gene>
    <name evidence="3" type="ORF">pneo_cds_363</name>
</gene>
<evidence type="ECO:0000313" key="3">
    <source>
        <dbReference type="EMBL" id="AVK75970.1"/>
    </source>
</evidence>
<evidence type="ECO:0000256" key="2">
    <source>
        <dbReference type="SAM" id="Phobius"/>
    </source>
</evidence>
<proteinExistence type="predicted"/>
<keyword evidence="2" id="KW-0472">Membrane</keyword>
<organism evidence="3">
    <name type="scientific">Pandoravirus neocaledonia</name>
    <dbReference type="NCBI Taxonomy" id="2107708"/>
    <lineage>
        <taxon>Viruses</taxon>
        <taxon>Pandoravirus</taxon>
    </lineage>
</organism>
<reference evidence="3" key="1">
    <citation type="journal article" date="2018" name="Nat. Commun.">
        <title>Diversity and evolution of the emerging Pandoraviridae family.</title>
        <authorList>
            <person name="Legendre M."/>
            <person name="Fabre E."/>
            <person name="Poirot O."/>
            <person name="Jeudy S."/>
            <person name="Lartigue A."/>
            <person name="Alempic J.M."/>
            <person name="Beucher L."/>
            <person name="Philippe N."/>
            <person name="Bertaux L."/>
            <person name="Christo-Foroux E."/>
            <person name="Labadie K."/>
            <person name="Coute Y."/>
            <person name="Abergel C."/>
            <person name="Claverie J.M."/>
        </authorList>
    </citation>
    <scope>NUCLEOTIDE SEQUENCE [LARGE SCALE GENOMIC DNA]</scope>
    <source>
        <strain evidence="3">Neocaledonia</strain>
    </source>
</reference>
<dbReference type="KEGG" id="vg:36842683"/>
<feature type="compositionally biased region" description="Basic residues" evidence="1">
    <location>
        <begin position="1"/>
        <end position="25"/>
    </location>
</feature>
<accession>A0A2U7UCB8</accession>
<evidence type="ECO:0008006" key="4">
    <source>
        <dbReference type="Google" id="ProtNLM"/>
    </source>
</evidence>
<dbReference type="EMBL" id="MG011690">
    <property type="protein sequence ID" value="AVK75970.1"/>
    <property type="molecule type" value="Genomic_DNA"/>
</dbReference>
<dbReference type="RefSeq" id="YP_009481973.1">
    <property type="nucleotide sequence ID" value="NC_037666.1"/>
</dbReference>
<name>A0A2U7UCB8_9VIRU</name>
<dbReference type="Proteomes" id="UP000249287">
    <property type="component" value="Segment"/>
</dbReference>
<keyword evidence="2" id="KW-0812">Transmembrane</keyword>